<dbReference type="Pfam" id="PF14571">
    <property type="entry name" value="Di19_C"/>
    <property type="match status" value="1"/>
</dbReference>
<dbReference type="Proteomes" id="UP001324115">
    <property type="component" value="Unassembled WGS sequence"/>
</dbReference>
<feature type="domain" description="Di19 zinc-binding" evidence="3">
    <location>
        <begin position="96"/>
        <end position="147"/>
    </location>
</feature>
<dbReference type="Pfam" id="PF05605">
    <property type="entry name" value="zf-Di19"/>
    <property type="match status" value="1"/>
</dbReference>
<dbReference type="InterPro" id="IPR033347">
    <property type="entry name" value="Di19"/>
</dbReference>
<name>A0AAN7IG47_QUERU</name>
<dbReference type="PANTHER" id="PTHR31875:SF24">
    <property type="entry name" value="PROTEIN DEHYDRATION-INDUCED 19 HOMOLOG 5"/>
    <property type="match status" value="1"/>
</dbReference>
<evidence type="ECO:0000259" key="4">
    <source>
        <dbReference type="Pfam" id="PF14571"/>
    </source>
</evidence>
<dbReference type="EMBL" id="JAXUIC010000010">
    <property type="protein sequence ID" value="KAK4568763.1"/>
    <property type="molecule type" value="Genomic_DNA"/>
</dbReference>
<keyword evidence="6" id="KW-1185">Reference proteome</keyword>
<feature type="compositionally biased region" description="Basic and acidic residues" evidence="2">
    <location>
        <begin position="230"/>
        <end position="242"/>
    </location>
</feature>
<comment type="caution">
    <text evidence="5">The sequence shown here is derived from an EMBL/GenBank/DDBJ whole genome shotgun (WGS) entry which is preliminary data.</text>
</comment>
<feature type="compositionally biased region" description="Basic and acidic residues" evidence="2">
    <location>
        <begin position="63"/>
        <end position="77"/>
    </location>
</feature>
<evidence type="ECO:0000313" key="5">
    <source>
        <dbReference type="EMBL" id="KAK4568763.1"/>
    </source>
</evidence>
<reference evidence="5 6" key="1">
    <citation type="journal article" date="2023" name="G3 (Bethesda)">
        <title>A haplotype-resolved chromosome-scale genome for Quercus rubra L. provides insights into the genetics of adaptive traits for red oak species.</title>
        <authorList>
            <person name="Kapoor B."/>
            <person name="Jenkins J."/>
            <person name="Schmutz J."/>
            <person name="Zhebentyayeva T."/>
            <person name="Kuelheim C."/>
            <person name="Coggeshall M."/>
            <person name="Heim C."/>
            <person name="Lasky J.R."/>
            <person name="Leites L."/>
            <person name="Islam-Faridi N."/>
            <person name="Romero-Severson J."/>
            <person name="DeLeo V.L."/>
            <person name="Lucas S.M."/>
            <person name="Lazic D."/>
            <person name="Gailing O."/>
            <person name="Carlson J."/>
            <person name="Staton M."/>
        </authorList>
    </citation>
    <scope>NUCLEOTIDE SEQUENCE [LARGE SCALE GENOMIC DNA]</scope>
    <source>
        <strain evidence="5">Pseudo-F2</strain>
    </source>
</reference>
<protein>
    <submittedName>
        <fullName evidence="5">Uncharacterized protein</fullName>
    </submittedName>
</protein>
<proteinExistence type="inferred from homology"/>
<evidence type="ECO:0000256" key="2">
    <source>
        <dbReference type="SAM" id="MobiDB-lite"/>
    </source>
</evidence>
<dbReference type="PANTHER" id="PTHR31875">
    <property type="entry name" value="PROTEIN DEHYDRATION-INDUCED 19"/>
    <property type="match status" value="1"/>
</dbReference>
<gene>
    <name evidence="5" type="ORF">RGQ29_004249</name>
</gene>
<evidence type="ECO:0000259" key="3">
    <source>
        <dbReference type="Pfam" id="PF05605"/>
    </source>
</evidence>
<organism evidence="5 6">
    <name type="scientific">Quercus rubra</name>
    <name type="common">Northern red oak</name>
    <name type="synonym">Quercus borealis</name>
    <dbReference type="NCBI Taxonomy" id="3512"/>
    <lineage>
        <taxon>Eukaryota</taxon>
        <taxon>Viridiplantae</taxon>
        <taxon>Streptophyta</taxon>
        <taxon>Embryophyta</taxon>
        <taxon>Tracheophyta</taxon>
        <taxon>Spermatophyta</taxon>
        <taxon>Magnoliopsida</taxon>
        <taxon>eudicotyledons</taxon>
        <taxon>Gunneridae</taxon>
        <taxon>Pentapetalae</taxon>
        <taxon>rosids</taxon>
        <taxon>fabids</taxon>
        <taxon>Fagales</taxon>
        <taxon>Fagaceae</taxon>
        <taxon>Quercus</taxon>
    </lineage>
</organism>
<accession>A0AAN7IG47</accession>
<sequence length="257" mass="29057">MTNCPEDELSVQKQKCKKQLEEINSDLLTHRRSLEWLRTKLVILKSKANPSSKSCGSGILENQQKDDDHNLTEKTSQESHTILYDSDNDDDSRALFPCPFCIVDIDVSVLCSHLQEEHCFDLKNAVCPLCAANLGKDVIGHFIVQHANSLKRRRKSEKYGFLSGNSAMLGKKFPTHPMGNKHESTPDPLLSSFINHMPFLEPKCIPQDECFREDASSATSDVNSIVPSSLHEDHEQDKEEKRKKAAFVQELIMSTIF</sequence>
<dbReference type="AlphaFoldDB" id="A0AAN7IG47"/>
<feature type="region of interest" description="Disordered" evidence="2">
    <location>
        <begin position="48"/>
        <end position="79"/>
    </location>
</feature>
<feature type="region of interest" description="Disordered" evidence="2">
    <location>
        <begin position="219"/>
        <end position="242"/>
    </location>
</feature>
<evidence type="ECO:0000256" key="1">
    <source>
        <dbReference type="ARBA" id="ARBA00007109"/>
    </source>
</evidence>
<feature type="domain" description="Di19 C-terminal" evidence="4">
    <location>
        <begin position="180"/>
        <end position="256"/>
    </location>
</feature>
<evidence type="ECO:0000313" key="6">
    <source>
        <dbReference type="Proteomes" id="UP001324115"/>
    </source>
</evidence>
<comment type="similarity">
    <text evidence="1">Belongs to the Di19 family.</text>
</comment>
<dbReference type="InterPro" id="IPR027935">
    <property type="entry name" value="Di19_C"/>
</dbReference>
<dbReference type="InterPro" id="IPR008598">
    <property type="entry name" value="Di19_Zn-bd"/>
</dbReference>